<comment type="caution">
    <text evidence="1">The sequence shown here is derived from an EMBL/GenBank/DDBJ whole genome shotgun (WGS) entry which is preliminary data.</text>
</comment>
<proteinExistence type="predicted"/>
<sequence length="379" mass="42307">MADHDSGGFAADSASLKDCQNFLSDLRFQVIAIPRLADPNGEQLEAVATEFSAAAARLAELFDDNQISAAAQETNTITKATRQQEYILTWLAFARDHFEEHLSNVHCQSILKSFKECNRLIELKLATLDTDIGDAPSTPPDVEATEDPFKQFRNEYNETRTFDSLSDEERAAIEQEWQEMREKVDLLTAENLPTGDDTAAHWASSLKTALTFEPTTWQLALDFAYSQKFDRFPDVQLNFDWTVGQHLLGLTSAHPATKKTTSFAAAFSKTVDAQGTEIVQQAVEEIIALLESNEQDILGTVGTSSVLQTKADTETGEHFVVMCKLLQEQKRETVLRNTVTTHLQRLGPALAELPETAKLLNFYQPKLSDQESPLARDLY</sequence>
<evidence type="ECO:0000313" key="1">
    <source>
        <dbReference type="EMBL" id="KJY01570.1"/>
    </source>
</evidence>
<reference evidence="1 2" key="1">
    <citation type="submission" date="2015-03" db="EMBL/GenBank/DDBJ databases">
        <title>RNA-seq based gene annotation and comparative genomics of four Zymoseptoria species reveal species-specific pathogenicity related genes and transposable element activity.</title>
        <authorList>
            <person name="Grandaubert J."/>
            <person name="Bhattacharyya A."/>
            <person name="Stukenbrock E.H."/>
        </authorList>
    </citation>
    <scope>NUCLEOTIDE SEQUENCE [LARGE SCALE GENOMIC DNA]</scope>
    <source>
        <strain evidence="1 2">Zb18110</strain>
    </source>
</reference>
<name>A0A0F4GVX2_9PEZI</name>
<keyword evidence="2" id="KW-1185">Reference proteome</keyword>
<dbReference type="AlphaFoldDB" id="A0A0F4GVX2"/>
<organism evidence="1 2">
    <name type="scientific">Zymoseptoria brevis</name>
    <dbReference type="NCBI Taxonomy" id="1047168"/>
    <lineage>
        <taxon>Eukaryota</taxon>
        <taxon>Fungi</taxon>
        <taxon>Dikarya</taxon>
        <taxon>Ascomycota</taxon>
        <taxon>Pezizomycotina</taxon>
        <taxon>Dothideomycetes</taxon>
        <taxon>Dothideomycetidae</taxon>
        <taxon>Mycosphaerellales</taxon>
        <taxon>Mycosphaerellaceae</taxon>
        <taxon>Zymoseptoria</taxon>
    </lineage>
</organism>
<protein>
    <submittedName>
        <fullName evidence="1">Uncharacterized protein</fullName>
    </submittedName>
</protein>
<dbReference type="EMBL" id="LAFY01000279">
    <property type="protein sequence ID" value="KJY01570.1"/>
    <property type="molecule type" value="Genomic_DNA"/>
</dbReference>
<gene>
    <name evidence="1" type="ORF">TI39_contig287g00007</name>
</gene>
<dbReference type="Proteomes" id="UP000033647">
    <property type="component" value="Unassembled WGS sequence"/>
</dbReference>
<accession>A0A0F4GVX2</accession>
<evidence type="ECO:0000313" key="2">
    <source>
        <dbReference type="Proteomes" id="UP000033647"/>
    </source>
</evidence>